<dbReference type="Gene3D" id="3.40.50.300">
    <property type="entry name" value="P-loop containing nucleotide triphosphate hydrolases"/>
    <property type="match status" value="1"/>
</dbReference>
<proteinExistence type="predicted"/>
<dbReference type="PROSITE" id="PS50893">
    <property type="entry name" value="ABC_TRANSPORTER_2"/>
    <property type="match status" value="1"/>
</dbReference>
<dbReference type="SMART" id="SM00382">
    <property type="entry name" value="AAA"/>
    <property type="match status" value="1"/>
</dbReference>
<organism evidence="8 9">
    <name type="scientific">Georgenia daeguensis</name>
    <dbReference type="NCBI Taxonomy" id="908355"/>
    <lineage>
        <taxon>Bacteria</taxon>
        <taxon>Bacillati</taxon>
        <taxon>Actinomycetota</taxon>
        <taxon>Actinomycetes</taxon>
        <taxon>Micrococcales</taxon>
        <taxon>Bogoriellaceae</taxon>
        <taxon>Georgenia</taxon>
    </lineage>
</organism>
<dbReference type="EMBL" id="BAABBA010000003">
    <property type="protein sequence ID" value="GAA4286317.1"/>
    <property type="molecule type" value="Genomic_DNA"/>
</dbReference>
<name>A0ABP8EQT8_9MICO</name>
<dbReference type="InterPro" id="IPR017871">
    <property type="entry name" value="ABC_transporter-like_CS"/>
</dbReference>
<dbReference type="InterPro" id="IPR003439">
    <property type="entry name" value="ABC_transporter-like_ATP-bd"/>
</dbReference>
<evidence type="ECO:0000256" key="1">
    <source>
        <dbReference type="ARBA" id="ARBA00004202"/>
    </source>
</evidence>
<dbReference type="InterPro" id="IPR050763">
    <property type="entry name" value="ABC_transporter_ATP-binding"/>
</dbReference>
<dbReference type="SUPFAM" id="SSF52540">
    <property type="entry name" value="P-loop containing nucleoside triphosphate hydrolases"/>
    <property type="match status" value="1"/>
</dbReference>
<keyword evidence="2" id="KW-0813">Transport</keyword>
<evidence type="ECO:0000259" key="7">
    <source>
        <dbReference type="PROSITE" id="PS50893"/>
    </source>
</evidence>
<dbReference type="InterPro" id="IPR003593">
    <property type="entry name" value="AAA+_ATPase"/>
</dbReference>
<keyword evidence="5" id="KW-0046">Antibiotic resistance</keyword>
<comment type="caution">
    <text evidence="8">The sequence shown here is derived from an EMBL/GenBank/DDBJ whole genome shotgun (WGS) entry which is preliminary data.</text>
</comment>
<dbReference type="InterPro" id="IPR027417">
    <property type="entry name" value="P-loop_NTPase"/>
</dbReference>
<evidence type="ECO:0000256" key="2">
    <source>
        <dbReference type="ARBA" id="ARBA00022448"/>
    </source>
</evidence>
<evidence type="ECO:0000256" key="6">
    <source>
        <dbReference type="SAM" id="MobiDB-lite"/>
    </source>
</evidence>
<keyword evidence="4 8" id="KW-0067">ATP-binding</keyword>
<dbReference type="PANTHER" id="PTHR42711:SF16">
    <property type="entry name" value="ABC TRANSPORTER ATP-BINDING PROTEIN"/>
    <property type="match status" value="1"/>
</dbReference>
<dbReference type="PANTHER" id="PTHR42711">
    <property type="entry name" value="ABC TRANSPORTER ATP-BINDING PROTEIN"/>
    <property type="match status" value="1"/>
</dbReference>
<evidence type="ECO:0000313" key="8">
    <source>
        <dbReference type="EMBL" id="GAA4286317.1"/>
    </source>
</evidence>
<reference evidence="9" key="1">
    <citation type="journal article" date="2019" name="Int. J. Syst. Evol. Microbiol.">
        <title>The Global Catalogue of Microorganisms (GCM) 10K type strain sequencing project: providing services to taxonomists for standard genome sequencing and annotation.</title>
        <authorList>
            <consortium name="The Broad Institute Genomics Platform"/>
            <consortium name="The Broad Institute Genome Sequencing Center for Infectious Disease"/>
            <person name="Wu L."/>
            <person name="Ma J."/>
        </authorList>
    </citation>
    <scope>NUCLEOTIDE SEQUENCE [LARGE SCALE GENOMIC DNA]</scope>
    <source>
        <strain evidence="9">JCM 17459</strain>
    </source>
</reference>
<dbReference type="Pfam" id="PF00005">
    <property type="entry name" value="ABC_tran"/>
    <property type="match status" value="1"/>
</dbReference>
<keyword evidence="9" id="KW-1185">Reference proteome</keyword>
<evidence type="ECO:0000313" key="9">
    <source>
        <dbReference type="Proteomes" id="UP001499841"/>
    </source>
</evidence>
<dbReference type="Proteomes" id="UP001499841">
    <property type="component" value="Unassembled WGS sequence"/>
</dbReference>
<keyword evidence="3" id="KW-0547">Nucleotide-binding</keyword>
<dbReference type="PROSITE" id="PS00211">
    <property type="entry name" value="ABC_TRANSPORTER_1"/>
    <property type="match status" value="1"/>
</dbReference>
<protein>
    <submittedName>
        <fullName evidence="8">ABC transporter ATP-binding protein</fullName>
    </submittedName>
</protein>
<evidence type="ECO:0000256" key="5">
    <source>
        <dbReference type="ARBA" id="ARBA00023251"/>
    </source>
</evidence>
<feature type="region of interest" description="Disordered" evidence="6">
    <location>
        <begin position="1"/>
        <end position="41"/>
    </location>
</feature>
<feature type="domain" description="ABC transporter" evidence="7">
    <location>
        <begin position="43"/>
        <end position="270"/>
    </location>
</feature>
<gene>
    <name evidence="8" type="ORF">GCM10022262_06760</name>
</gene>
<accession>A0ABP8EQT8</accession>
<dbReference type="GO" id="GO:0005524">
    <property type="term" value="F:ATP binding"/>
    <property type="evidence" value="ECO:0007669"/>
    <property type="project" value="UniProtKB-KW"/>
</dbReference>
<evidence type="ECO:0000256" key="4">
    <source>
        <dbReference type="ARBA" id="ARBA00022840"/>
    </source>
</evidence>
<evidence type="ECO:0000256" key="3">
    <source>
        <dbReference type="ARBA" id="ARBA00022741"/>
    </source>
</evidence>
<comment type="subcellular location">
    <subcellularLocation>
        <location evidence="1">Cell membrane</location>
        <topology evidence="1">Peripheral membrane protein</topology>
    </subcellularLocation>
</comment>
<sequence>MRLRTRPSGAASDRRAPPTLGRVPLPLDAPTGARPDAPTAPALRVTGLRKTYGSREVVRGLTFTAGRGELTAVLGPNGAGKTTTVECCEGLRRPDGGSIEVLGLDRASRASDAALRARVGVMLQDGGLPLAPRARAVLAHVARLHDHPLDPDRLLTRLGLTDVAATPVRRLSGGQRQRLALAVALVGRPELVFLDEPSAGLDPQSRLAVWDLLRELRDGGTSLVLTTHLMTEAEELADHVVIIDAGQVVAAGTPAELTGPPEVRVAPPPGTPPGVVADVLTSALSGDDHLSVRSGESWVVVSAARMDAAGPAGPGDAGAAARGAVDAGTLARVATALAAAGLADAGVAPHRRTLEDTFLDLTGRELRGEEEQR</sequence>